<evidence type="ECO:0000313" key="3">
    <source>
        <dbReference type="Proteomes" id="UP001446871"/>
    </source>
</evidence>
<evidence type="ECO:0000313" key="2">
    <source>
        <dbReference type="EMBL" id="KAK8068224.1"/>
    </source>
</evidence>
<dbReference type="Proteomes" id="UP001446871">
    <property type="component" value="Unassembled WGS sequence"/>
</dbReference>
<gene>
    <name evidence="2" type="ORF">PG996_007336</name>
</gene>
<feature type="signal peptide" evidence="1">
    <location>
        <begin position="1"/>
        <end position="26"/>
    </location>
</feature>
<keyword evidence="1" id="KW-0732">Signal</keyword>
<name>A0ABR1VDZ1_9PEZI</name>
<organism evidence="2 3">
    <name type="scientific">Apiospora saccharicola</name>
    <dbReference type="NCBI Taxonomy" id="335842"/>
    <lineage>
        <taxon>Eukaryota</taxon>
        <taxon>Fungi</taxon>
        <taxon>Dikarya</taxon>
        <taxon>Ascomycota</taxon>
        <taxon>Pezizomycotina</taxon>
        <taxon>Sordariomycetes</taxon>
        <taxon>Xylariomycetidae</taxon>
        <taxon>Amphisphaeriales</taxon>
        <taxon>Apiosporaceae</taxon>
        <taxon>Apiospora</taxon>
    </lineage>
</organism>
<keyword evidence="3" id="KW-1185">Reference proteome</keyword>
<reference evidence="2 3" key="1">
    <citation type="submission" date="2023-01" db="EMBL/GenBank/DDBJ databases">
        <title>Analysis of 21 Apiospora genomes using comparative genomics revels a genus with tremendous synthesis potential of carbohydrate active enzymes and secondary metabolites.</title>
        <authorList>
            <person name="Sorensen T."/>
        </authorList>
    </citation>
    <scope>NUCLEOTIDE SEQUENCE [LARGE SCALE GENOMIC DNA]</scope>
    <source>
        <strain evidence="2 3">CBS 83171</strain>
    </source>
</reference>
<dbReference type="EMBL" id="JAQQWM010000004">
    <property type="protein sequence ID" value="KAK8068224.1"/>
    <property type="molecule type" value="Genomic_DNA"/>
</dbReference>
<proteinExistence type="predicted"/>
<evidence type="ECO:0000256" key="1">
    <source>
        <dbReference type="SAM" id="SignalP"/>
    </source>
</evidence>
<feature type="chain" id="PRO_5045363585" evidence="1">
    <location>
        <begin position="27"/>
        <end position="333"/>
    </location>
</feature>
<comment type="caution">
    <text evidence="2">The sequence shown here is derived from an EMBL/GenBank/DDBJ whole genome shotgun (WGS) entry which is preliminary data.</text>
</comment>
<protein>
    <submittedName>
        <fullName evidence="2">Uncharacterized protein</fullName>
    </submittedName>
</protein>
<accession>A0ABR1VDZ1</accession>
<sequence>MASFPGFIFNAASIASLGLMASDISAAGKGKEDSTHVEILIGTGTEQMGGHWPSAALWNEEGQRIGQGKAAYVLLSNVDNDAICVSAIYITETKTTTTWFGDVGKPCGMSWYQSNRRVGESGQMPACVWLDNDGSEGINSQALSFHIPDMIANDDRVAQFGEDIDSLCKSTPRFSFWGDLEADSLIPFFDPPLEYVTDAKSGGIGRDKDIERVKDKVQYDKSVAMYSGGNHKRAWHASRGEGYGNLTVPDFMLPRQKKGRRALAKKRSRRGFDNLIVTSDPGHSAKELCESATSYGADTVSMTERLFCDMEAVSAVVIGGGDDDDDDDLNESL</sequence>